<dbReference type="EMBL" id="FN649750">
    <property type="protein sequence ID" value="CBJ26547.1"/>
    <property type="molecule type" value="Genomic_DNA"/>
</dbReference>
<dbReference type="EMBL" id="FN648531">
    <property type="protein sequence ID" value="CBJ26547.1"/>
    <property type="molecule type" value="Genomic_DNA"/>
</dbReference>
<reference evidence="3 4" key="1">
    <citation type="journal article" date="2010" name="Nature">
        <title>The Ectocarpus genome and the independent evolution of multicellularity in brown algae.</title>
        <authorList>
            <person name="Cock J.M."/>
            <person name="Sterck L."/>
            <person name="Rouze P."/>
            <person name="Scornet D."/>
            <person name="Allen A.E."/>
            <person name="Amoutzias G."/>
            <person name="Anthouard V."/>
            <person name="Artiguenave F."/>
            <person name="Aury J.M."/>
            <person name="Badger J.H."/>
            <person name="Beszteri B."/>
            <person name="Billiau K."/>
            <person name="Bonnet E."/>
            <person name="Bothwell J.H."/>
            <person name="Bowler C."/>
            <person name="Boyen C."/>
            <person name="Brownlee C."/>
            <person name="Carrano C.J."/>
            <person name="Charrier B."/>
            <person name="Cho G.Y."/>
            <person name="Coelho S.M."/>
            <person name="Collen J."/>
            <person name="Corre E."/>
            <person name="Da Silva C."/>
            <person name="Delage L."/>
            <person name="Delaroque N."/>
            <person name="Dittami S.M."/>
            <person name="Doulbeau S."/>
            <person name="Elias M."/>
            <person name="Farnham G."/>
            <person name="Gachon C.M."/>
            <person name="Gschloessl B."/>
            <person name="Heesch S."/>
            <person name="Jabbari K."/>
            <person name="Jubin C."/>
            <person name="Kawai H."/>
            <person name="Kimura K."/>
            <person name="Kloareg B."/>
            <person name="Kupper F.C."/>
            <person name="Lang D."/>
            <person name="Le Bail A."/>
            <person name="Leblanc C."/>
            <person name="Lerouge P."/>
            <person name="Lohr M."/>
            <person name="Lopez P.J."/>
            <person name="Martens C."/>
            <person name="Maumus F."/>
            <person name="Michel G."/>
            <person name="Miranda-Saavedra D."/>
            <person name="Morales J."/>
            <person name="Moreau H."/>
            <person name="Motomura T."/>
            <person name="Nagasato C."/>
            <person name="Napoli C.A."/>
            <person name="Nelson D.R."/>
            <person name="Nyvall-Collen P."/>
            <person name="Peters A.F."/>
            <person name="Pommier C."/>
            <person name="Potin P."/>
            <person name="Poulain J."/>
            <person name="Quesneville H."/>
            <person name="Read B."/>
            <person name="Rensing S.A."/>
            <person name="Ritter A."/>
            <person name="Rousvoal S."/>
            <person name="Samanta M."/>
            <person name="Samson G."/>
            <person name="Schroeder D.C."/>
            <person name="Segurens B."/>
            <person name="Strittmatter M."/>
            <person name="Tonon T."/>
            <person name="Tregear J.W."/>
            <person name="Valentin K."/>
            <person name="von Dassow P."/>
            <person name="Yamagishi T."/>
            <person name="Van de Peer Y."/>
            <person name="Wincker P."/>
        </authorList>
    </citation>
    <scope>NUCLEOTIDE SEQUENCE [LARGE SCALE GENOMIC DNA]</scope>
    <source>
        <strain evidence="4">Ec32 / CCAP1310/4</strain>
    </source>
</reference>
<dbReference type="Gene3D" id="3.10.450.50">
    <property type="match status" value="1"/>
</dbReference>
<gene>
    <name evidence="3" type="ORF">Esi_0034_0135</name>
</gene>
<keyword evidence="4" id="KW-1185">Reference proteome</keyword>
<feature type="compositionally biased region" description="Low complexity" evidence="2">
    <location>
        <begin position="63"/>
        <end position="81"/>
    </location>
</feature>
<name>D7FYA8_ECTSI</name>
<evidence type="ECO:0000313" key="3">
    <source>
        <dbReference type="EMBL" id="CBJ26547.1"/>
    </source>
</evidence>
<feature type="compositionally biased region" description="Low complexity" evidence="2">
    <location>
        <begin position="122"/>
        <end position="135"/>
    </location>
</feature>
<organism evidence="3 4">
    <name type="scientific">Ectocarpus siliculosus</name>
    <name type="common">Brown alga</name>
    <name type="synonym">Conferva siliculosa</name>
    <dbReference type="NCBI Taxonomy" id="2880"/>
    <lineage>
        <taxon>Eukaryota</taxon>
        <taxon>Sar</taxon>
        <taxon>Stramenopiles</taxon>
        <taxon>Ochrophyta</taxon>
        <taxon>PX clade</taxon>
        <taxon>Phaeophyceae</taxon>
        <taxon>Ectocarpales</taxon>
        <taxon>Ectocarpaceae</taxon>
        <taxon>Ectocarpus</taxon>
    </lineage>
</organism>
<dbReference type="OrthoDB" id="10442785at2759"/>
<dbReference type="InParanoid" id="D7FYA8"/>
<dbReference type="Proteomes" id="UP000002630">
    <property type="component" value="Linkage Group LG25"/>
</dbReference>
<sequence length="521" mass="53667">MGAEQECEGGMPAALDQRDPPAAEVPGPECPAAASEASVSSAPSVEEDNRAAAESADKSPSCAEENGAADTADGADGANIAEAEATASSPTPAEEEKDDGPTGPADSGAAEPPASCSPSTVEDAGTATATADAEASCPPPSAEEDGPAASAAAKAAVSATPFEEEDGGPVGAEAAASSPPPAEDGGLGSATAEVAAASPPPAADDDQHAVELTTKLWADTVTLGTFDAPRKAADLYAPDGVLWGTEAFAFDDPLWEYASELVRNTPEQIYAYYDYFARLPELRLVEFTAAPARVRGDFASQSGTHTFSWRGAGGQEEYTVEVRARFSLTFRRDRCSCGGPSEWAIVEHCTFSMPTAAAAAAAAAAATPPSARVLKHVGSATDVVVKTVKAVAEASVQTAPSSPVEDDEVTPEASPAFVCVPPAMPDSSCGTGYTAATSAADQKTWKDLNNRVSNLLLEEERSLRAKQIADLQHHADQLVELQKRAVAAKARAAERAVERAAERKVRAKREVELVKRAEKAK</sequence>
<protein>
    <submittedName>
        <fullName evidence="3">Similar to Uncharacterized protein conserved in bacteria with a cystatin-like fold</fullName>
    </submittedName>
</protein>
<accession>D7FYA8</accession>
<dbReference type="AlphaFoldDB" id="D7FYA8"/>
<feature type="compositionally biased region" description="Low complexity" evidence="2">
    <location>
        <begin position="31"/>
        <end position="44"/>
    </location>
</feature>
<evidence type="ECO:0000313" key="4">
    <source>
        <dbReference type="Proteomes" id="UP000002630"/>
    </source>
</evidence>
<proteinExistence type="predicted"/>
<keyword evidence="1" id="KW-0175">Coiled coil</keyword>
<feature type="region of interest" description="Disordered" evidence="2">
    <location>
        <begin position="1"/>
        <end position="207"/>
    </location>
</feature>
<feature type="compositionally biased region" description="Basic and acidic residues" evidence="2">
    <location>
        <begin position="47"/>
        <end position="57"/>
    </location>
</feature>
<evidence type="ECO:0000256" key="1">
    <source>
        <dbReference type="SAM" id="Coils"/>
    </source>
</evidence>
<evidence type="ECO:0000256" key="2">
    <source>
        <dbReference type="SAM" id="MobiDB-lite"/>
    </source>
</evidence>
<feature type="coiled-coil region" evidence="1">
    <location>
        <begin position="471"/>
        <end position="517"/>
    </location>
</feature>
<feature type="compositionally biased region" description="Low complexity" evidence="2">
    <location>
        <begin position="147"/>
        <end position="161"/>
    </location>
</feature>